<dbReference type="EnsemblProtists" id="EOD14181">
    <property type="protein sequence ID" value="EOD14181"/>
    <property type="gene ID" value="EMIHUDRAFT_470649"/>
</dbReference>
<dbReference type="HOGENOM" id="CLU_037423_0_1_1"/>
<evidence type="ECO:0000256" key="2">
    <source>
        <dbReference type="PIRSR" id="PIRSR602678-1"/>
    </source>
</evidence>
<dbReference type="AlphaFoldDB" id="A0A0D3ISE6"/>
<dbReference type="Proteomes" id="UP000013827">
    <property type="component" value="Unassembled WGS sequence"/>
</dbReference>
<dbReference type="GO" id="GO:0046872">
    <property type="term" value="F:metal ion binding"/>
    <property type="evidence" value="ECO:0007669"/>
    <property type="project" value="UniProtKB-KW"/>
</dbReference>
<dbReference type="GeneID" id="17260330"/>
<proteinExistence type="inferred from homology"/>
<dbReference type="OMA" id="NFDKTHL"/>
<sequence length="286" mass="30582">MRAGNVHLQPFHRVLSASLSRRFPEAIAEAGDTVGLTIDTLRDVERGASALVLLCVDLTEQVLSEAASARAHFVVTYSPMPHSPFTTLSTDDVLGRIVLGCAKHQIAVHSVHSACDAASGGVNAWLARSLARGVVRPIVKHPKVADAGQGRVLECDEATPISTVVERLKALLGVRFLRLALAAVVAPEALAKAQEFLTVKTVAVQVGEGATLLRGWTGDLLITSEMSHADVVAANAQNVNVILTGQSTIERAYLQYLRQELESEFADSDWNVLFKCSTDCNPLSVV</sequence>
<feature type="binding site" evidence="2">
    <location>
        <position position="116"/>
    </location>
    <ligand>
        <name>a divalent metal cation</name>
        <dbReference type="ChEBI" id="CHEBI:60240"/>
        <label>1</label>
    </ligand>
</feature>
<keyword evidence="2" id="KW-0479">Metal-binding</keyword>
<evidence type="ECO:0000256" key="1">
    <source>
        <dbReference type="ARBA" id="ARBA00006964"/>
    </source>
</evidence>
<organism evidence="3 4">
    <name type="scientific">Emiliania huxleyi (strain CCMP1516)</name>
    <dbReference type="NCBI Taxonomy" id="280463"/>
    <lineage>
        <taxon>Eukaryota</taxon>
        <taxon>Haptista</taxon>
        <taxon>Haptophyta</taxon>
        <taxon>Prymnesiophyceae</taxon>
        <taxon>Isochrysidales</taxon>
        <taxon>Noelaerhabdaceae</taxon>
        <taxon>Emiliania</taxon>
    </lineage>
</organism>
<dbReference type="GO" id="GO:0005739">
    <property type="term" value="C:mitochondrion"/>
    <property type="evidence" value="ECO:0007669"/>
    <property type="project" value="TreeGrafter"/>
</dbReference>
<dbReference type="Pfam" id="PF01784">
    <property type="entry name" value="DUF34_NIF3"/>
    <property type="match status" value="1"/>
</dbReference>
<dbReference type="InterPro" id="IPR036069">
    <property type="entry name" value="DUF34/NIF3_sf"/>
</dbReference>
<dbReference type="PANTHER" id="PTHR13799:SF13">
    <property type="entry name" value="NIF3-LIKE PROTEIN 1"/>
    <property type="match status" value="1"/>
</dbReference>
<dbReference type="SUPFAM" id="SSF102705">
    <property type="entry name" value="NIF3 (NGG1p interacting factor 3)-like"/>
    <property type="match status" value="1"/>
</dbReference>
<dbReference type="PANTHER" id="PTHR13799">
    <property type="entry name" value="NGG1 INTERACTING FACTOR 3"/>
    <property type="match status" value="1"/>
</dbReference>
<dbReference type="RefSeq" id="XP_005766610.1">
    <property type="nucleotide sequence ID" value="XM_005766553.1"/>
</dbReference>
<dbReference type="eggNOG" id="KOG4131">
    <property type="taxonomic scope" value="Eukaryota"/>
</dbReference>
<evidence type="ECO:0008006" key="5">
    <source>
        <dbReference type="Google" id="ProtNLM"/>
    </source>
</evidence>
<dbReference type="Gene3D" id="3.40.1390.30">
    <property type="entry name" value="NIF3 (NGG1p interacting factor 3)-like"/>
    <property type="match status" value="1"/>
</dbReference>
<feature type="binding site" evidence="2">
    <location>
        <position position="250"/>
    </location>
    <ligand>
        <name>a divalent metal cation</name>
        <dbReference type="ChEBI" id="CHEBI:60240"/>
        <label>1</label>
    </ligand>
</feature>
<dbReference type="STRING" id="2903.R1DTR5"/>
<dbReference type="FunFam" id="3.40.1390.30:FF:000001">
    <property type="entry name" value="GTP cyclohydrolase 1 type 2"/>
    <property type="match status" value="1"/>
</dbReference>
<keyword evidence="4" id="KW-1185">Reference proteome</keyword>
<comment type="similarity">
    <text evidence="1">Belongs to the GTP cyclohydrolase I type 2/NIF3 family.</text>
</comment>
<dbReference type="PaxDb" id="2903-EOD14181"/>
<accession>A0A0D3ISE6</accession>
<reference evidence="3" key="2">
    <citation type="submission" date="2024-10" db="UniProtKB">
        <authorList>
            <consortium name="EnsemblProtists"/>
        </authorList>
    </citation>
    <scope>IDENTIFICATION</scope>
</reference>
<evidence type="ECO:0000313" key="3">
    <source>
        <dbReference type="EnsemblProtists" id="EOD14181"/>
    </source>
</evidence>
<dbReference type="KEGG" id="ehx:EMIHUDRAFT_470649"/>
<dbReference type="InterPro" id="IPR002678">
    <property type="entry name" value="DUF34/NIF3"/>
</dbReference>
<protein>
    <recommendedName>
        <fullName evidence="5">NIF3-like protein</fullName>
    </recommendedName>
</protein>
<name>A0A0D3ISE6_EMIH1</name>
<evidence type="ECO:0000313" key="4">
    <source>
        <dbReference type="Proteomes" id="UP000013827"/>
    </source>
</evidence>
<reference evidence="4" key="1">
    <citation type="journal article" date="2013" name="Nature">
        <title>Pan genome of the phytoplankton Emiliania underpins its global distribution.</title>
        <authorList>
            <person name="Read B.A."/>
            <person name="Kegel J."/>
            <person name="Klute M.J."/>
            <person name="Kuo A."/>
            <person name="Lefebvre S.C."/>
            <person name="Maumus F."/>
            <person name="Mayer C."/>
            <person name="Miller J."/>
            <person name="Monier A."/>
            <person name="Salamov A."/>
            <person name="Young J."/>
            <person name="Aguilar M."/>
            <person name="Claverie J.M."/>
            <person name="Frickenhaus S."/>
            <person name="Gonzalez K."/>
            <person name="Herman E.K."/>
            <person name="Lin Y.C."/>
            <person name="Napier J."/>
            <person name="Ogata H."/>
            <person name="Sarno A.F."/>
            <person name="Shmutz J."/>
            <person name="Schroeder D."/>
            <person name="de Vargas C."/>
            <person name="Verret F."/>
            <person name="von Dassow P."/>
            <person name="Valentin K."/>
            <person name="Van de Peer Y."/>
            <person name="Wheeler G."/>
            <person name="Dacks J.B."/>
            <person name="Delwiche C.F."/>
            <person name="Dyhrman S.T."/>
            <person name="Glockner G."/>
            <person name="John U."/>
            <person name="Richards T."/>
            <person name="Worden A.Z."/>
            <person name="Zhang X."/>
            <person name="Grigoriev I.V."/>
            <person name="Allen A.E."/>
            <person name="Bidle K."/>
            <person name="Borodovsky M."/>
            <person name="Bowler C."/>
            <person name="Brownlee C."/>
            <person name="Cock J.M."/>
            <person name="Elias M."/>
            <person name="Gladyshev V.N."/>
            <person name="Groth M."/>
            <person name="Guda C."/>
            <person name="Hadaegh A."/>
            <person name="Iglesias-Rodriguez M.D."/>
            <person name="Jenkins J."/>
            <person name="Jones B.M."/>
            <person name="Lawson T."/>
            <person name="Leese F."/>
            <person name="Lindquist E."/>
            <person name="Lobanov A."/>
            <person name="Lomsadze A."/>
            <person name="Malik S.B."/>
            <person name="Marsh M.E."/>
            <person name="Mackinder L."/>
            <person name="Mock T."/>
            <person name="Mueller-Roeber B."/>
            <person name="Pagarete A."/>
            <person name="Parker M."/>
            <person name="Probert I."/>
            <person name="Quesneville H."/>
            <person name="Raines C."/>
            <person name="Rensing S.A."/>
            <person name="Riano-Pachon D.M."/>
            <person name="Richier S."/>
            <person name="Rokitta S."/>
            <person name="Shiraiwa Y."/>
            <person name="Soanes D.M."/>
            <person name="van der Giezen M."/>
            <person name="Wahlund T.M."/>
            <person name="Williams B."/>
            <person name="Wilson W."/>
            <person name="Wolfe G."/>
            <person name="Wurch L.L."/>
        </authorList>
    </citation>
    <scope>NUCLEOTIDE SEQUENCE</scope>
</reference>